<dbReference type="PANTHER" id="PTHR42877:SF4">
    <property type="entry name" value="FAD_NAD(P)-BINDING DOMAIN-CONTAINING PROTEIN-RELATED"/>
    <property type="match status" value="1"/>
</dbReference>
<reference evidence="4" key="1">
    <citation type="submission" date="2021-07" db="EMBL/GenBank/DDBJ databases">
        <title>Zhongshania sp. CAU 1632 isolated from seawater.</title>
        <authorList>
            <person name="Kim W."/>
        </authorList>
    </citation>
    <scope>NUCLEOTIDE SEQUENCE</scope>
    <source>
        <strain evidence="4">CAU 1632</strain>
    </source>
</reference>
<sequence length="485" mass="54916">MKNLDVVILGAGMSGLCMAIKLREAGISNFEIIEKNSDVGGTWHENTYPGACCDVPSALYSFSFEPNPDWSRTYSPQLEIKRYFQHCADKYALRPHIHFNCEAVSADYQQEGHWLITLANGEQLRSRILISGIGQLNRPNIPHFDGAEQFTGQTFHSARWNHDLDLNGKRIAVIGSAASAIQLIPVLAKQAEKLYVYQRSASYIIPRGDQEYPTKTKRLFRKLPWTQKVLRLYYYLRQDCFTFGAMLAGSFRGKIIKWMTSQYLNASISNPDLRAVLRPDYPLGCKRVLVSDDFYQAFEEDNAEVVTSPISGMNSDGIITRDNIPRPVDVIVYATGFQATDFLVPLIVHGENGIELNTVWRDGAEAHRGVALAGFPNFYMLYGPNTNLGHSSIIYMVEKQVGYLMQCITKTLKEDLRSLQPTAVAQQAFNKRMQDALADTVWGGDCGSWYKNESGKIINNWPYNTTRFGREMKTVDFDEYQQERG</sequence>
<protein>
    <submittedName>
        <fullName evidence="4">NAD(P)/FAD-dependent oxidoreductase</fullName>
    </submittedName>
</protein>
<evidence type="ECO:0000256" key="2">
    <source>
        <dbReference type="ARBA" id="ARBA00022827"/>
    </source>
</evidence>
<gene>
    <name evidence="4" type="ORF">KXJ70_04200</name>
</gene>
<dbReference type="Proteomes" id="UP001166291">
    <property type="component" value="Unassembled WGS sequence"/>
</dbReference>
<keyword evidence="1" id="KW-0285">Flavoprotein</keyword>
<organism evidence="4 5">
    <name type="scientific">Zhongshania aquimaris</name>
    <dbReference type="NCBI Taxonomy" id="2857107"/>
    <lineage>
        <taxon>Bacteria</taxon>
        <taxon>Pseudomonadati</taxon>
        <taxon>Pseudomonadota</taxon>
        <taxon>Gammaproteobacteria</taxon>
        <taxon>Cellvibrionales</taxon>
        <taxon>Spongiibacteraceae</taxon>
        <taxon>Zhongshania</taxon>
    </lineage>
</organism>
<dbReference type="InterPro" id="IPR051209">
    <property type="entry name" value="FAD-bind_Monooxygenase_sf"/>
</dbReference>
<evidence type="ECO:0000313" key="4">
    <source>
        <dbReference type="EMBL" id="MBW2939960.1"/>
    </source>
</evidence>
<dbReference type="Pfam" id="PF00743">
    <property type="entry name" value="FMO-like"/>
    <property type="match status" value="1"/>
</dbReference>
<proteinExistence type="predicted"/>
<evidence type="ECO:0000313" key="5">
    <source>
        <dbReference type="Proteomes" id="UP001166291"/>
    </source>
</evidence>
<dbReference type="InterPro" id="IPR020946">
    <property type="entry name" value="Flavin_mOase-like"/>
</dbReference>
<name>A0ABS6VNS0_9GAMM</name>
<keyword evidence="2" id="KW-0274">FAD</keyword>
<dbReference type="RefSeq" id="WP_219042193.1">
    <property type="nucleotide sequence ID" value="NZ_JAHWDQ010000001.1"/>
</dbReference>
<comment type="caution">
    <text evidence="4">The sequence shown here is derived from an EMBL/GenBank/DDBJ whole genome shotgun (WGS) entry which is preliminary data.</text>
</comment>
<keyword evidence="3" id="KW-0560">Oxidoreductase</keyword>
<evidence type="ECO:0000256" key="1">
    <source>
        <dbReference type="ARBA" id="ARBA00022630"/>
    </source>
</evidence>
<evidence type="ECO:0000256" key="3">
    <source>
        <dbReference type="ARBA" id="ARBA00023002"/>
    </source>
</evidence>
<dbReference type="EMBL" id="JAHWDQ010000001">
    <property type="protein sequence ID" value="MBW2939960.1"/>
    <property type="molecule type" value="Genomic_DNA"/>
</dbReference>
<accession>A0ABS6VNS0</accession>
<keyword evidence="5" id="KW-1185">Reference proteome</keyword>
<dbReference type="PANTHER" id="PTHR42877">
    <property type="entry name" value="L-ORNITHINE N(5)-MONOOXYGENASE-RELATED"/>
    <property type="match status" value="1"/>
</dbReference>